<dbReference type="AlphaFoldDB" id="A0A0B7IRS2"/>
<organism evidence="1 2">
    <name type="scientific">Capnocytophaga canimorsus</name>
    <dbReference type="NCBI Taxonomy" id="28188"/>
    <lineage>
        <taxon>Bacteria</taxon>
        <taxon>Pseudomonadati</taxon>
        <taxon>Bacteroidota</taxon>
        <taxon>Flavobacteriia</taxon>
        <taxon>Flavobacteriales</taxon>
        <taxon>Flavobacteriaceae</taxon>
        <taxon>Capnocytophaga</taxon>
    </lineage>
</organism>
<proteinExistence type="predicted"/>
<protein>
    <submittedName>
        <fullName evidence="1">Uncharacterized protein</fullName>
    </submittedName>
</protein>
<dbReference type="Proteomes" id="UP000039370">
    <property type="component" value="Unassembled WGS sequence"/>
</dbReference>
<name>A0A0B7IRS2_9FLAO</name>
<gene>
    <name evidence="1" type="ORF">CCAN11_2490004</name>
</gene>
<dbReference type="EMBL" id="CDOK01000167">
    <property type="protein sequence ID" value="CEN52658.1"/>
    <property type="molecule type" value="Genomic_DNA"/>
</dbReference>
<accession>A0A0B7IRS2</accession>
<evidence type="ECO:0000313" key="1">
    <source>
        <dbReference type="EMBL" id="CEN52658.1"/>
    </source>
</evidence>
<evidence type="ECO:0000313" key="2">
    <source>
        <dbReference type="Proteomes" id="UP000039370"/>
    </source>
</evidence>
<sequence>MVSIIIPLKVLFDVFDIDKKIVFVLKILKTLSLLKFLTDEKTDNHIVFRLNFTFCV</sequence>
<reference evidence="2" key="1">
    <citation type="submission" date="2015-01" db="EMBL/GenBank/DDBJ databases">
        <authorList>
            <person name="MANFREDI Pablo"/>
        </authorList>
    </citation>
    <scope>NUCLEOTIDE SEQUENCE [LARGE SCALE GENOMIC DNA]</scope>
    <source>
        <strain evidence="2">Cc11</strain>
    </source>
</reference>